<proteinExistence type="predicted"/>
<name>A0A9W9FH95_9EURO</name>
<dbReference type="OrthoDB" id="3204049at2759"/>
<dbReference type="Proteomes" id="UP001149074">
    <property type="component" value="Unassembled WGS sequence"/>
</dbReference>
<keyword evidence="2" id="KW-1185">Reference proteome</keyword>
<sequence>MAHQAHSLPWHTLAANFDQRRGGKHKYFLAPLNKPHQGKQITHFTVAFARALTEFSATERRKHSPAINVRTSIEDDDEVVSEIAIQRLNDLFYQVRDETRTAKRCNVAPDEPPFPLPQLSTQSYSTGWAGKVIRTKEEIAAHEEELQKRRNAPRSARCWKNVHWRQDATDVLTMLLMLGEMESLFKIARYAPETVKEMWSWYDYQDLCGLKQLMERTVDFYIGMNVLYCKPEWYAEGENAWQSYFDEEMVRMTYPERDLDRYRIGLITGPNSPFTTTELPPAEWVPIKFIRRKDYRSTPIYASMLSERRNCHSLGPNCPLTPGYAWSIPHWRFFGYDAISYGAWPLYTGSPLADPLKNGGGQGLRNYLKICWEILVRLDIFMAELGVRIDWQQVASGSIADWYYCEPIDHDKWCIAAWRPDLAGDFDMTKCGFTIERFV</sequence>
<comment type="caution">
    <text evidence="1">The sequence shown here is derived from an EMBL/GenBank/DDBJ whole genome shotgun (WGS) entry which is preliminary data.</text>
</comment>
<gene>
    <name evidence="1" type="ORF">N7532_007168</name>
</gene>
<evidence type="ECO:0000313" key="1">
    <source>
        <dbReference type="EMBL" id="KAJ5100167.1"/>
    </source>
</evidence>
<protein>
    <submittedName>
        <fullName evidence="1">Uncharacterized protein</fullName>
    </submittedName>
</protein>
<organism evidence="1 2">
    <name type="scientific">Penicillium argentinense</name>
    <dbReference type="NCBI Taxonomy" id="1131581"/>
    <lineage>
        <taxon>Eukaryota</taxon>
        <taxon>Fungi</taxon>
        <taxon>Dikarya</taxon>
        <taxon>Ascomycota</taxon>
        <taxon>Pezizomycotina</taxon>
        <taxon>Eurotiomycetes</taxon>
        <taxon>Eurotiomycetidae</taxon>
        <taxon>Eurotiales</taxon>
        <taxon>Aspergillaceae</taxon>
        <taxon>Penicillium</taxon>
    </lineage>
</organism>
<reference evidence="1" key="1">
    <citation type="submission" date="2022-11" db="EMBL/GenBank/DDBJ databases">
        <authorList>
            <person name="Petersen C."/>
        </authorList>
    </citation>
    <scope>NUCLEOTIDE SEQUENCE</scope>
    <source>
        <strain evidence="1">IBT 30761</strain>
    </source>
</reference>
<dbReference type="AlphaFoldDB" id="A0A9W9FH95"/>
<dbReference type="GeneID" id="81358640"/>
<reference evidence="1" key="2">
    <citation type="journal article" date="2023" name="IMA Fungus">
        <title>Comparative genomic study of the Penicillium genus elucidates a diverse pangenome and 15 lateral gene transfer events.</title>
        <authorList>
            <person name="Petersen C."/>
            <person name="Sorensen T."/>
            <person name="Nielsen M.R."/>
            <person name="Sondergaard T.E."/>
            <person name="Sorensen J.L."/>
            <person name="Fitzpatrick D.A."/>
            <person name="Frisvad J.C."/>
            <person name="Nielsen K.L."/>
        </authorList>
    </citation>
    <scope>NUCLEOTIDE SEQUENCE</scope>
    <source>
        <strain evidence="1">IBT 30761</strain>
    </source>
</reference>
<accession>A0A9W9FH95</accession>
<evidence type="ECO:0000313" key="2">
    <source>
        <dbReference type="Proteomes" id="UP001149074"/>
    </source>
</evidence>
<dbReference type="RefSeq" id="XP_056475820.1">
    <property type="nucleotide sequence ID" value="XM_056619661.1"/>
</dbReference>
<dbReference type="EMBL" id="JAPQKI010000005">
    <property type="protein sequence ID" value="KAJ5100167.1"/>
    <property type="molecule type" value="Genomic_DNA"/>
</dbReference>